<name>A0A0F9SPU4_9ZZZZ</name>
<dbReference type="PANTHER" id="PTHR43432:SF5">
    <property type="entry name" value="ELP3_MIAA_NIFB-LIKE RADICAL SAM CORE DOMAIN-CONTAINING PROTEIN"/>
    <property type="match status" value="1"/>
</dbReference>
<accession>A0A0F9SPU4</accession>
<keyword evidence="3" id="KW-0411">Iron-sulfur</keyword>
<keyword evidence="1" id="KW-0479">Metal-binding</keyword>
<organism evidence="4">
    <name type="scientific">marine sediment metagenome</name>
    <dbReference type="NCBI Taxonomy" id="412755"/>
    <lineage>
        <taxon>unclassified sequences</taxon>
        <taxon>metagenomes</taxon>
        <taxon>ecological metagenomes</taxon>
    </lineage>
</organism>
<gene>
    <name evidence="4" type="ORF">LCGC14_0747920</name>
</gene>
<dbReference type="InterPro" id="IPR040086">
    <property type="entry name" value="MJ0683-like"/>
</dbReference>
<sequence length="242" mass="28718">DTWFTIAVSITTMNEELSRFLEPFSSTPQERLDALKKVKENAPNVQVGVNLMPIIPYICDSKENMEEIVRKSKKVGIDFILFGGLTLRDSQKDFFIKKLKNSKYKNFIPPLLDLYSGNKNIWSDYYKKLNKKILDLQKKYDLAIRVKRWIPDKEDYRKWNYKISEMLLNKEYTDSLKTGRHNRNMMWAGLNLNNLRESIMDVYKRGELSKLQNFKQEVIDLVKPYLDKTEDLKQRIGLDKFL</sequence>
<dbReference type="PANTHER" id="PTHR43432">
    <property type="entry name" value="SLR0285 PROTEIN"/>
    <property type="match status" value="1"/>
</dbReference>
<evidence type="ECO:0000256" key="2">
    <source>
        <dbReference type="ARBA" id="ARBA00023004"/>
    </source>
</evidence>
<evidence type="ECO:0008006" key="5">
    <source>
        <dbReference type="Google" id="ProtNLM"/>
    </source>
</evidence>
<dbReference type="GO" id="GO:0046872">
    <property type="term" value="F:metal ion binding"/>
    <property type="evidence" value="ECO:0007669"/>
    <property type="project" value="UniProtKB-KW"/>
</dbReference>
<comment type="caution">
    <text evidence="4">The sequence shown here is derived from an EMBL/GenBank/DDBJ whole genome shotgun (WGS) entry which is preliminary data.</text>
</comment>
<dbReference type="EMBL" id="LAZR01001790">
    <property type="protein sequence ID" value="KKN38976.1"/>
    <property type="molecule type" value="Genomic_DNA"/>
</dbReference>
<protein>
    <recommendedName>
        <fullName evidence="5">Radical SAM core domain-containing protein</fullName>
    </recommendedName>
</protein>
<feature type="non-terminal residue" evidence="4">
    <location>
        <position position="1"/>
    </location>
</feature>
<proteinExistence type="predicted"/>
<keyword evidence="2" id="KW-0408">Iron</keyword>
<evidence type="ECO:0000256" key="3">
    <source>
        <dbReference type="ARBA" id="ARBA00023014"/>
    </source>
</evidence>
<dbReference type="AlphaFoldDB" id="A0A0F9SPU4"/>
<dbReference type="GO" id="GO:0051536">
    <property type="term" value="F:iron-sulfur cluster binding"/>
    <property type="evidence" value="ECO:0007669"/>
    <property type="project" value="UniProtKB-KW"/>
</dbReference>
<dbReference type="Gene3D" id="3.80.30.30">
    <property type="match status" value="1"/>
</dbReference>
<evidence type="ECO:0000313" key="4">
    <source>
        <dbReference type="EMBL" id="KKN38976.1"/>
    </source>
</evidence>
<reference evidence="4" key="1">
    <citation type="journal article" date="2015" name="Nature">
        <title>Complex archaea that bridge the gap between prokaryotes and eukaryotes.</title>
        <authorList>
            <person name="Spang A."/>
            <person name="Saw J.H."/>
            <person name="Jorgensen S.L."/>
            <person name="Zaremba-Niedzwiedzka K."/>
            <person name="Martijn J."/>
            <person name="Lind A.E."/>
            <person name="van Eijk R."/>
            <person name="Schleper C."/>
            <person name="Guy L."/>
            <person name="Ettema T.J."/>
        </authorList>
    </citation>
    <scope>NUCLEOTIDE SEQUENCE</scope>
</reference>
<evidence type="ECO:0000256" key="1">
    <source>
        <dbReference type="ARBA" id="ARBA00022723"/>
    </source>
</evidence>